<evidence type="ECO:0000256" key="1">
    <source>
        <dbReference type="ARBA" id="ARBA00004651"/>
    </source>
</evidence>
<dbReference type="STRING" id="630515.SAMN04489812_2767"/>
<dbReference type="PANTHER" id="PTHR43163">
    <property type="entry name" value="DIPEPTIDE TRANSPORT SYSTEM PERMEASE PROTEIN DPPB-RELATED"/>
    <property type="match status" value="1"/>
</dbReference>
<feature type="transmembrane region" description="Helical" evidence="7">
    <location>
        <begin position="9"/>
        <end position="29"/>
    </location>
</feature>
<dbReference type="Proteomes" id="UP000199103">
    <property type="component" value="Chromosome I"/>
</dbReference>
<dbReference type="EMBL" id="LT629772">
    <property type="protein sequence ID" value="SDS71240.1"/>
    <property type="molecule type" value="Genomic_DNA"/>
</dbReference>
<keyword evidence="3" id="KW-1003">Cell membrane</keyword>
<feature type="transmembrane region" description="Helical" evidence="7">
    <location>
        <begin position="99"/>
        <end position="121"/>
    </location>
</feature>
<dbReference type="CDD" id="cd06261">
    <property type="entry name" value="TM_PBP2"/>
    <property type="match status" value="1"/>
</dbReference>
<evidence type="ECO:0000313" key="10">
    <source>
        <dbReference type="Proteomes" id="UP000199103"/>
    </source>
</evidence>
<feature type="domain" description="ABC transmembrane type-1" evidence="8">
    <location>
        <begin position="95"/>
        <end position="296"/>
    </location>
</feature>
<evidence type="ECO:0000256" key="6">
    <source>
        <dbReference type="ARBA" id="ARBA00023136"/>
    </source>
</evidence>
<name>A0A1H1UFS9_9ACTN</name>
<feature type="transmembrane region" description="Helical" evidence="7">
    <location>
        <begin position="277"/>
        <end position="303"/>
    </location>
</feature>
<keyword evidence="2 7" id="KW-0813">Transport</keyword>
<gene>
    <name evidence="9" type="ORF">SAMN04489812_2767</name>
</gene>
<feature type="transmembrane region" description="Helical" evidence="7">
    <location>
        <begin position="233"/>
        <end position="257"/>
    </location>
</feature>
<sequence>MARYLGRRLLLLLVVIYGVITIAFILMHLTPGDPVLTFLGDKATPQAIAALRHQWGLDQSLGKQYLRFLGETVTGQLGDSVYFRTPIVQLFAVRLPVTLSLMVLGAVAGVLISVPLAMLAATRPGVPAQFVRIFNAVVQGMPSFFIGSMLIVLLGLRIRLFPAGGYGDTPLTKLYALILPAITLGIALAPLLVRSMRASMTEVLSSEFVAFGRSKGLGRKRLMISYVLRNSSISGVSILGIQVGGLAGGALVTEQVFALPGMGSMLMTGILNRDYPVVQACTLVFAILVVLVYLATDLVYALLDPRVRLS</sequence>
<evidence type="ECO:0000256" key="5">
    <source>
        <dbReference type="ARBA" id="ARBA00022989"/>
    </source>
</evidence>
<dbReference type="SUPFAM" id="SSF161098">
    <property type="entry name" value="MetI-like"/>
    <property type="match status" value="1"/>
</dbReference>
<dbReference type="Pfam" id="PF00528">
    <property type="entry name" value="BPD_transp_1"/>
    <property type="match status" value="1"/>
</dbReference>
<reference evidence="9 10" key="1">
    <citation type="submission" date="2016-10" db="EMBL/GenBank/DDBJ databases">
        <authorList>
            <person name="de Groot N.N."/>
        </authorList>
    </citation>
    <scope>NUCLEOTIDE SEQUENCE [LARGE SCALE GENOMIC DNA]</scope>
    <source>
        <strain evidence="9 10">DSM 21800</strain>
    </source>
</reference>
<keyword evidence="6 7" id="KW-0472">Membrane</keyword>
<keyword evidence="4 7" id="KW-0812">Transmembrane</keyword>
<dbReference type="GO" id="GO:0055085">
    <property type="term" value="P:transmembrane transport"/>
    <property type="evidence" value="ECO:0007669"/>
    <property type="project" value="InterPro"/>
</dbReference>
<dbReference type="InterPro" id="IPR000515">
    <property type="entry name" value="MetI-like"/>
</dbReference>
<accession>A0A1H1UFS9</accession>
<dbReference type="PROSITE" id="PS50928">
    <property type="entry name" value="ABC_TM1"/>
    <property type="match status" value="1"/>
</dbReference>
<dbReference type="OrthoDB" id="147688at2"/>
<evidence type="ECO:0000256" key="2">
    <source>
        <dbReference type="ARBA" id="ARBA00022448"/>
    </source>
</evidence>
<proteinExistence type="inferred from homology"/>
<keyword evidence="10" id="KW-1185">Reference proteome</keyword>
<dbReference type="PANTHER" id="PTHR43163:SF6">
    <property type="entry name" value="DIPEPTIDE TRANSPORT SYSTEM PERMEASE PROTEIN DPPB-RELATED"/>
    <property type="match status" value="1"/>
</dbReference>
<dbReference type="GO" id="GO:0005886">
    <property type="term" value="C:plasma membrane"/>
    <property type="evidence" value="ECO:0007669"/>
    <property type="project" value="UniProtKB-SubCell"/>
</dbReference>
<organism evidence="9 10">
    <name type="scientific">Microlunatus soli</name>
    <dbReference type="NCBI Taxonomy" id="630515"/>
    <lineage>
        <taxon>Bacteria</taxon>
        <taxon>Bacillati</taxon>
        <taxon>Actinomycetota</taxon>
        <taxon>Actinomycetes</taxon>
        <taxon>Propionibacteriales</taxon>
        <taxon>Propionibacteriaceae</taxon>
        <taxon>Microlunatus</taxon>
    </lineage>
</organism>
<protein>
    <submittedName>
        <fullName evidence="9">Peptide/nickel transport system permease protein</fullName>
    </submittedName>
</protein>
<keyword evidence="5 7" id="KW-1133">Transmembrane helix</keyword>
<dbReference type="Gene3D" id="1.10.3720.10">
    <property type="entry name" value="MetI-like"/>
    <property type="match status" value="1"/>
</dbReference>
<evidence type="ECO:0000313" key="9">
    <source>
        <dbReference type="EMBL" id="SDS71240.1"/>
    </source>
</evidence>
<evidence type="ECO:0000256" key="7">
    <source>
        <dbReference type="RuleBase" id="RU363032"/>
    </source>
</evidence>
<dbReference type="Pfam" id="PF19300">
    <property type="entry name" value="BPD_transp_1_N"/>
    <property type="match status" value="1"/>
</dbReference>
<evidence type="ECO:0000256" key="3">
    <source>
        <dbReference type="ARBA" id="ARBA00022475"/>
    </source>
</evidence>
<dbReference type="InterPro" id="IPR035906">
    <property type="entry name" value="MetI-like_sf"/>
</dbReference>
<feature type="transmembrane region" description="Helical" evidence="7">
    <location>
        <begin position="133"/>
        <end position="154"/>
    </location>
</feature>
<evidence type="ECO:0000256" key="4">
    <source>
        <dbReference type="ARBA" id="ARBA00022692"/>
    </source>
</evidence>
<dbReference type="RefSeq" id="WP_091525656.1">
    <property type="nucleotide sequence ID" value="NZ_LT629772.1"/>
</dbReference>
<dbReference type="AlphaFoldDB" id="A0A1H1UFS9"/>
<evidence type="ECO:0000259" key="8">
    <source>
        <dbReference type="PROSITE" id="PS50928"/>
    </source>
</evidence>
<dbReference type="InterPro" id="IPR045621">
    <property type="entry name" value="BPD_transp_1_N"/>
</dbReference>
<feature type="transmembrane region" description="Helical" evidence="7">
    <location>
        <begin position="174"/>
        <end position="193"/>
    </location>
</feature>
<comment type="similarity">
    <text evidence="7">Belongs to the binding-protein-dependent transport system permease family.</text>
</comment>
<comment type="subcellular location">
    <subcellularLocation>
        <location evidence="1 7">Cell membrane</location>
        <topology evidence="1 7">Multi-pass membrane protein</topology>
    </subcellularLocation>
</comment>